<name>A0A5K1K085_9APHY</name>
<dbReference type="InterPro" id="IPR019384">
    <property type="entry name" value="FHIP"/>
</dbReference>
<feature type="domain" description="FHF complex subunit HOOK-interacting protein C-terminal" evidence="3">
    <location>
        <begin position="358"/>
        <end position="402"/>
    </location>
</feature>
<dbReference type="InterPro" id="IPR045669">
    <property type="entry name" value="FHIP_C"/>
</dbReference>
<evidence type="ECO:0000256" key="2">
    <source>
        <dbReference type="SAM" id="MobiDB-lite"/>
    </source>
</evidence>
<evidence type="ECO:0000259" key="3">
    <source>
        <dbReference type="Pfam" id="PF19314"/>
    </source>
</evidence>
<sequence>MGLEESSSPDFKARLDHFLKLLEFLQDVFRRNKVHDGADGSLDPSAFVGSAIVQSILDAVRRVFLENILYPSILECSDADGSAVAVMSYIEMMIRTLENGQLADLLVDFLMSEDNNEDLSSSRPRPHSMLNLGGRAPPPSASQAELKKRRRKSTAMTLLEMEAPEARKQSSYFTSMGRFTLKDLLVTSLRSKSQPTATAALQLLQSLLFQYCALSVDRLLVVIPDPQATSFPQPAFLPDAIEDVQMQPPKHENGDDDDDETFVYPGFEDTKEVESVHPKSVIVFTQPDTTYWTHEREMGLYLALVSRVDPNHAEDAFSTGYDHYLRDAIFSIQSQSCFWRDLDPEARVKLKHRLNPNDPILSLVLQSLRRFFSNSPEANMALTGVLATLALCPDRSLAGWLTFAPKESTESREQDDLMPYDDDGDDRSIDFRIEEKLASESSSLPATSMDEQSRPVVHSIFHGLVGQLERYRQMVQNFDQYLQERRQGLLFNENLTDALTLALDFDTGATQKSSAFGSQLAAAVPPSAAEVTTKPKPKPAQSVQSFVSFLTPKKSRPAKPPPSEPTTPSRGTRAFEASPFGPHYQKTGAIVVEPYLAPAPSSGPWTPAKSRKFNADEEDVFGSSGQWGETHTPSQVVDDSQEEEDGPKIAHVTLSQLLDNVVILEESIKELVAIIHARRSLGIDSIRYL</sequence>
<feature type="region of interest" description="Disordered" evidence="2">
    <location>
        <begin position="117"/>
        <end position="146"/>
    </location>
</feature>
<keyword evidence="4" id="KW-0378">Hydrolase</keyword>
<dbReference type="AlphaFoldDB" id="A0A5K1K085"/>
<gene>
    <name evidence="4" type="primary">A0A095CIZ4</name>
</gene>
<reference evidence="4" key="1">
    <citation type="submission" date="2019-10" db="EMBL/GenBank/DDBJ databases">
        <authorList>
            <person name="Nor Muhammad N."/>
        </authorList>
    </citation>
    <scope>NUCLEOTIDE SEQUENCE</scope>
</reference>
<evidence type="ECO:0000256" key="1">
    <source>
        <dbReference type="ARBA" id="ARBA00024336"/>
    </source>
</evidence>
<dbReference type="EMBL" id="LR727102">
    <property type="protein sequence ID" value="VWO98674.1"/>
    <property type="molecule type" value="Genomic_DNA"/>
</dbReference>
<dbReference type="GO" id="GO:0016787">
    <property type="term" value="F:hydrolase activity"/>
    <property type="evidence" value="ECO:0007669"/>
    <property type="project" value="UniProtKB-KW"/>
</dbReference>
<dbReference type="Pfam" id="PF10257">
    <property type="entry name" value="RAI16-like"/>
    <property type="match status" value="1"/>
</dbReference>
<feature type="region of interest" description="Disordered" evidence="2">
    <location>
        <begin position="550"/>
        <end position="579"/>
    </location>
</feature>
<organism evidence="4">
    <name type="scientific">Ganoderma boninense</name>
    <dbReference type="NCBI Taxonomy" id="34458"/>
    <lineage>
        <taxon>Eukaryota</taxon>
        <taxon>Fungi</taxon>
        <taxon>Dikarya</taxon>
        <taxon>Basidiomycota</taxon>
        <taxon>Agaricomycotina</taxon>
        <taxon>Agaricomycetes</taxon>
        <taxon>Polyporales</taxon>
        <taxon>Polyporaceae</taxon>
        <taxon>Ganoderma</taxon>
    </lineage>
</organism>
<dbReference type="PANTHER" id="PTHR21705:SF11">
    <property type="entry name" value="FHIP FAMILY PROTEIN CG3558"/>
    <property type="match status" value="1"/>
</dbReference>
<comment type="similarity">
    <text evidence="1">Belongs to the FHIP family.</text>
</comment>
<accession>A0A5K1K085</accession>
<evidence type="ECO:0000313" key="4">
    <source>
        <dbReference type="EMBL" id="VWO98674.1"/>
    </source>
</evidence>
<proteinExistence type="inferred from homology"/>
<dbReference type="Pfam" id="PF19314">
    <property type="entry name" value="DUF5917"/>
    <property type="match status" value="1"/>
</dbReference>
<protein>
    <submittedName>
        <fullName evidence="4">Ubiquitin carboxyl-terminal hydrolase 7</fullName>
    </submittedName>
</protein>
<dbReference type="PANTHER" id="PTHR21705">
    <property type="entry name" value="RAI16 PROTEIN-RELATED"/>
    <property type="match status" value="1"/>
</dbReference>